<keyword evidence="4" id="KW-0472">Membrane</keyword>
<keyword evidence="4" id="KW-0645">Protease</keyword>
<keyword evidence="4 6" id="KW-0378">Hydrolase</keyword>
<feature type="active site" evidence="3">
    <location>
        <position position="60"/>
    </location>
</feature>
<evidence type="ECO:0000256" key="3">
    <source>
        <dbReference type="PIRSR" id="PIRSR600223-1"/>
    </source>
</evidence>
<evidence type="ECO:0000259" key="5">
    <source>
        <dbReference type="Pfam" id="PF10502"/>
    </source>
</evidence>
<dbReference type="GO" id="GO:0005886">
    <property type="term" value="C:plasma membrane"/>
    <property type="evidence" value="ECO:0007669"/>
    <property type="project" value="UniProtKB-SubCell"/>
</dbReference>
<dbReference type="InterPro" id="IPR019533">
    <property type="entry name" value="Peptidase_S26"/>
</dbReference>
<dbReference type="Proteomes" id="UP000195913">
    <property type="component" value="Unassembled WGS sequence"/>
</dbReference>
<dbReference type="NCBIfam" id="TIGR02227">
    <property type="entry name" value="sigpep_I_bact"/>
    <property type="match status" value="1"/>
</dbReference>
<dbReference type="PANTHER" id="PTHR43390">
    <property type="entry name" value="SIGNAL PEPTIDASE I"/>
    <property type="match status" value="1"/>
</dbReference>
<feature type="domain" description="Peptidase S26" evidence="5">
    <location>
        <begin position="30"/>
        <end position="218"/>
    </location>
</feature>
<accession>A0A1R4FPF4</accession>
<keyword evidence="4" id="KW-0812">Transmembrane</keyword>
<dbReference type="Gene3D" id="2.10.109.10">
    <property type="entry name" value="Umud Fragment, subunit A"/>
    <property type="match status" value="1"/>
</dbReference>
<dbReference type="AlphaFoldDB" id="A0A1R4FPF4"/>
<dbReference type="Pfam" id="PF10502">
    <property type="entry name" value="Peptidase_S26"/>
    <property type="match status" value="1"/>
</dbReference>
<dbReference type="GO" id="GO:0006465">
    <property type="term" value="P:signal peptide processing"/>
    <property type="evidence" value="ECO:0007669"/>
    <property type="project" value="InterPro"/>
</dbReference>
<feature type="transmembrane region" description="Helical" evidence="4">
    <location>
        <begin position="32"/>
        <end position="55"/>
    </location>
</feature>
<evidence type="ECO:0000313" key="6">
    <source>
        <dbReference type="EMBL" id="SJM57805.1"/>
    </source>
</evidence>
<dbReference type="PANTHER" id="PTHR43390:SF1">
    <property type="entry name" value="CHLOROPLAST PROCESSING PEPTIDASE"/>
    <property type="match status" value="1"/>
</dbReference>
<dbReference type="RefSeq" id="WP_086996366.1">
    <property type="nucleotide sequence ID" value="NZ_FUHW01000021.1"/>
</dbReference>
<keyword evidence="4" id="KW-1133">Transmembrane helix</keyword>
<dbReference type="CDD" id="cd06530">
    <property type="entry name" value="S26_SPase_I"/>
    <property type="match status" value="1"/>
</dbReference>
<dbReference type="EMBL" id="FUHW01000021">
    <property type="protein sequence ID" value="SJM57805.1"/>
    <property type="molecule type" value="Genomic_DNA"/>
</dbReference>
<evidence type="ECO:0000256" key="4">
    <source>
        <dbReference type="RuleBase" id="RU362042"/>
    </source>
</evidence>
<dbReference type="GO" id="GO:0004252">
    <property type="term" value="F:serine-type endopeptidase activity"/>
    <property type="evidence" value="ECO:0007669"/>
    <property type="project" value="InterPro"/>
</dbReference>
<reference evidence="6 7" key="1">
    <citation type="submission" date="2017-02" db="EMBL/GenBank/DDBJ databases">
        <authorList>
            <person name="Peterson S.W."/>
        </authorList>
    </citation>
    <scope>NUCLEOTIDE SEQUENCE [LARGE SCALE GENOMIC DNA]</scope>
    <source>
        <strain evidence="6 7">B Ar 00.02</strain>
    </source>
</reference>
<protein>
    <recommendedName>
        <fullName evidence="4">Signal peptidase I</fullName>
        <ecNumber evidence="4">3.4.21.89</ecNumber>
    </recommendedName>
</protein>
<sequence length="242" mass="26545">MNEQQAVGPAGDDGGAPVRHPRNPVWGWVREFLIVVGIALVLSFVIKTFFFRAFYIPSGSMEQTLEINDRIFVNLLIPGPFDLHRGDVVVFNDDLGWLGETPPTPTNPVTEAMTFVGLLPNTADQHLVKRLIGMPGDTVECCSEDGRLIVNGEPITEPYIYPGAAPSEESFKVTVPAGKAWVMGDHRNASADSRFHPDIQDGFIDTDSIEGKAVLRAWPLDRFGTIDGHHEVFADVPNESGH</sequence>
<evidence type="ECO:0000256" key="2">
    <source>
        <dbReference type="ARBA" id="ARBA00009370"/>
    </source>
</evidence>
<dbReference type="GO" id="GO:0009003">
    <property type="term" value="F:signal peptidase activity"/>
    <property type="evidence" value="ECO:0007669"/>
    <property type="project" value="UniProtKB-EC"/>
</dbReference>
<dbReference type="PRINTS" id="PR00727">
    <property type="entry name" value="LEADERPTASE"/>
</dbReference>
<dbReference type="InterPro" id="IPR036286">
    <property type="entry name" value="LexA/Signal_pep-like_sf"/>
</dbReference>
<evidence type="ECO:0000313" key="7">
    <source>
        <dbReference type="Proteomes" id="UP000195913"/>
    </source>
</evidence>
<dbReference type="SUPFAM" id="SSF51306">
    <property type="entry name" value="LexA/Signal peptidase"/>
    <property type="match status" value="1"/>
</dbReference>
<proteinExistence type="inferred from homology"/>
<comment type="similarity">
    <text evidence="2 4">Belongs to the peptidase S26 family.</text>
</comment>
<comment type="subcellular location">
    <subcellularLocation>
        <location evidence="1">Cell membrane</location>
        <topology evidence="1">Single-pass type II membrane protein</topology>
    </subcellularLocation>
    <subcellularLocation>
        <location evidence="4">Membrane</location>
        <topology evidence="4">Single-pass type II membrane protein</topology>
    </subcellularLocation>
</comment>
<dbReference type="InterPro" id="IPR000223">
    <property type="entry name" value="Pept_S26A_signal_pept_1"/>
</dbReference>
<gene>
    <name evidence="6" type="ORF">FM101_05065</name>
</gene>
<dbReference type="EC" id="3.4.21.89" evidence="4"/>
<feature type="active site" evidence="3">
    <location>
        <position position="129"/>
    </location>
</feature>
<keyword evidence="7" id="KW-1185">Reference proteome</keyword>
<comment type="catalytic activity">
    <reaction evidence="4">
        <text>Cleavage of hydrophobic, N-terminal signal or leader sequences from secreted and periplasmic proteins.</text>
        <dbReference type="EC" id="3.4.21.89"/>
    </reaction>
</comment>
<organism evidence="6 7">
    <name type="scientific">Arthrobacter rhombi</name>
    <dbReference type="NCBI Taxonomy" id="71253"/>
    <lineage>
        <taxon>Bacteria</taxon>
        <taxon>Bacillati</taxon>
        <taxon>Actinomycetota</taxon>
        <taxon>Actinomycetes</taxon>
        <taxon>Micrococcales</taxon>
        <taxon>Micrococcaceae</taxon>
        <taxon>Arthrobacter</taxon>
    </lineage>
</organism>
<name>A0A1R4FPF4_9MICC</name>
<evidence type="ECO:0000256" key="1">
    <source>
        <dbReference type="ARBA" id="ARBA00004401"/>
    </source>
</evidence>